<dbReference type="PANTHER" id="PTHR35871">
    <property type="entry name" value="EXPRESSED PROTEIN"/>
    <property type="match status" value="1"/>
</dbReference>
<proteinExistence type="predicted"/>
<gene>
    <name evidence="2" type="ORF">PSTG_04375</name>
</gene>
<dbReference type="PANTHER" id="PTHR35871:SF1">
    <property type="entry name" value="CXC1-LIKE CYSTEINE CLUSTER ASSOCIATED WITH KDZ TRANSPOSASES DOMAIN-CONTAINING PROTEIN"/>
    <property type="match status" value="1"/>
</dbReference>
<feature type="region of interest" description="Disordered" evidence="1">
    <location>
        <begin position="1"/>
        <end position="29"/>
    </location>
</feature>
<feature type="compositionally biased region" description="Polar residues" evidence="1">
    <location>
        <begin position="169"/>
        <end position="184"/>
    </location>
</feature>
<dbReference type="EMBL" id="AJIL01000023">
    <property type="protein sequence ID" value="KNF02469.1"/>
    <property type="molecule type" value="Genomic_DNA"/>
</dbReference>
<protein>
    <submittedName>
        <fullName evidence="2">Uncharacterized protein</fullName>
    </submittedName>
</protein>
<dbReference type="AlphaFoldDB" id="A0A0L0VT79"/>
<reference evidence="3" key="1">
    <citation type="submission" date="2014-03" db="EMBL/GenBank/DDBJ databases">
        <title>The Genome Sequence of Puccinia striiformis f. sp. tritici PST-78.</title>
        <authorList>
            <consortium name="The Broad Institute Genome Sequencing Platform"/>
            <person name="Cuomo C."/>
            <person name="Hulbert S."/>
            <person name="Chen X."/>
            <person name="Walker B."/>
            <person name="Young S.K."/>
            <person name="Zeng Q."/>
            <person name="Gargeya S."/>
            <person name="Fitzgerald M."/>
            <person name="Haas B."/>
            <person name="Abouelleil A."/>
            <person name="Alvarado L."/>
            <person name="Arachchi H.M."/>
            <person name="Berlin A.M."/>
            <person name="Chapman S.B."/>
            <person name="Goldberg J."/>
            <person name="Griggs A."/>
            <person name="Gujja S."/>
            <person name="Hansen M."/>
            <person name="Howarth C."/>
            <person name="Imamovic A."/>
            <person name="Larimer J."/>
            <person name="McCowan C."/>
            <person name="Montmayeur A."/>
            <person name="Murphy C."/>
            <person name="Neiman D."/>
            <person name="Pearson M."/>
            <person name="Priest M."/>
            <person name="Roberts A."/>
            <person name="Saif S."/>
            <person name="Shea T."/>
            <person name="Sisk P."/>
            <person name="Sykes S."/>
            <person name="Wortman J."/>
            <person name="Nusbaum C."/>
            <person name="Birren B."/>
        </authorList>
    </citation>
    <scope>NUCLEOTIDE SEQUENCE [LARGE SCALE GENOMIC DNA]</scope>
    <source>
        <strain evidence="3">race PST-78</strain>
    </source>
</reference>
<keyword evidence="3" id="KW-1185">Reference proteome</keyword>
<comment type="caution">
    <text evidence="2">The sequence shown here is derived from an EMBL/GenBank/DDBJ whole genome shotgun (WGS) entry which is preliminary data.</text>
</comment>
<sequence>MATKAQKAQRRRWHNVKKERLLGPKPLKSIKKNTERKETLIVIDSDEDHEDPIILDSDIEDNQPVTINTDDDDDDDEITELQELEIEEMNQANDIMEFAHASLDDNDTTDDEELEDPKIKTEHNRVKKRLQAVGKNNNILMNWLNKNVTNNITSTNESIDPGLKHSLIPASSTPSSETPHTNSADYDAVQIRLKGQMENYLSRSMG</sequence>
<evidence type="ECO:0000313" key="2">
    <source>
        <dbReference type="EMBL" id="KNF02469.1"/>
    </source>
</evidence>
<organism evidence="2 3">
    <name type="scientific">Puccinia striiformis f. sp. tritici PST-78</name>
    <dbReference type="NCBI Taxonomy" id="1165861"/>
    <lineage>
        <taxon>Eukaryota</taxon>
        <taxon>Fungi</taxon>
        <taxon>Dikarya</taxon>
        <taxon>Basidiomycota</taxon>
        <taxon>Pucciniomycotina</taxon>
        <taxon>Pucciniomycetes</taxon>
        <taxon>Pucciniales</taxon>
        <taxon>Pucciniaceae</taxon>
        <taxon>Puccinia</taxon>
    </lineage>
</organism>
<evidence type="ECO:0000313" key="3">
    <source>
        <dbReference type="Proteomes" id="UP000054564"/>
    </source>
</evidence>
<feature type="region of interest" description="Disordered" evidence="1">
    <location>
        <begin position="155"/>
        <end position="184"/>
    </location>
</feature>
<dbReference type="Proteomes" id="UP000054564">
    <property type="component" value="Unassembled WGS sequence"/>
</dbReference>
<evidence type="ECO:0000256" key="1">
    <source>
        <dbReference type="SAM" id="MobiDB-lite"/>
    </source>
</evidence>
<name>A0A0L0VT79_9BASI</name>
<accession>A0A0L0VT79</accession>